<comment type="caution">
    <text evidence="2">The sequence shown here is derived from an EMBL/GenBank/DDBJ whole genome shotgun (WGS) entry which is preliminary data.</text>
</comment>
<dbReference type="InterPro" id="IPR000639">
    <property type="entry name" value="Epox_hydrolase-like"/>
</dbReference>
<dbReference type="GO" id="GO:0003824">
    <property type="term" value="F:catalytic activity"/>
    <property type="evidence" value="ECO:0007669"/>
    <property type="project" value="InterPro"/>
</dbReference>
<accession>A0A443I3W2</accession>
<dbReference type="Proteomes" id="UP000283841">
    <property type="component" value="Unassembled WGS sequence"/>
</dbReference>
<organism evidence="2 3">
    <name type="scientific">Byssochlamys spectabilis</name>
    <name type="common">Paecilomyces variotii</name>
    <dbReference type="NCBI Taxonomy" id="264951"/>
    <lineage>
        <taxon>Eukaryota</taxon>
        <taxon>Fungi</taxon>
        <taxon>Dikarya</taxon>
        <taxon>Ascomycota</taxon>
        <taxon>Pezizomycotina</taxon>
        <taxon>Eurotiomycetes</taxon>
        <taxon>Eurotiomycetidae</taxon>
        <taxon>Eurotiales</taxon>
        <taxon>Thermoascaceae</taxon>
        <taxon>Paecilomyces</taxon>
    </lineage>
</organism>
<dbReference type="InterPro" id="IPR029058">
    <property type="entry name" value="AB_hydrolase_fold"/>
</dbReference>
<proteinExistence type="predicted"/>
<dbReference type="Gene3D" id="3.40.50.1820">
    <property type="entry name" value="alpha/beta hydrolase"/>
    <property type="match status" value="1"/>
</dbReference>
<dbReference type="InterPro" id="IPR000073">
    <property type="entry name" value="AB_hydrolase_1"/>
</dbReference>
<dbReference type="STRING" id="264951.A0A443I3W2"/>
<reference evidence="2 3" key="1">
    <citation type="journal article" date="2018" name="Front. Microbiol.">
        <title>Genomic and genetic insights into a cosmopolitan fungus, Paecilomyces variotii (Eurotiales).</title>
        <authorList>
            <person name="Urquhart A.S."/>
            <person name="Mondo S.J."/>
            <person name="Makela M.R."/>
            <person name="Hane J.K."/>
            <person name="Wiebenga A."/>
            <person name="He G."/>
            <person name="Mihaltcheva S."/>
            <person name="Pangilinan J."/>
            <person name="Lipzen A."/>
            <person name="Barry K."/>
            <person name="de Vries R.P."/>
            <person name="Grigoriev I.V."/>
            <person name="Idnurm A."/>
        </authorList>
    </citation>
    <scope>NUCLEOTIDE SEQUENCE [LARGE SCALE GENOMIC DNA]</scope>
    <source>
        <strain evidence="2 3">CBS 101075</strain>
    </source>
</reference>
<feature type="domain" description="AB hydrolase-1" evidence="1">
    <location>
        <begin position="157"/>
        <end position="262"/>
    </location>
</feature>
<gene>
    <name evidence="2" type="ORF">C8Q69DRAFT_459888</name>
</gene>
<sequence>MSLQYNKCTKSLMSIEDMLLKRWGSLSRFMMSFTIIRLIVALLLLPLYMTRVVLRSVPCIFINTFRFMIVAGCRLLINDTEKYRAQEQLQAQSQFNTRYVFPEDVVLRLHRNGKGSLSDMPFANNIEEISVCGATARYIHIKPENNGVHGEYERKSPIVLLHGNPSWSYIWRNVMPKLVEQGHEVFALDWIGHGRSDKITRQTCISFELHMRTLIELFESTGLEDATLVAHDWGGCIALCTLPHLRANACRGLFLLNAFLPPRPSDMSLHYGLLYAIWFMSTGIMDGYLPESGVMRFMSPHLPQKEIEGYEAPYRDFPLNSKAGVFRFAHIAPGMPEFVLRSLRETWLWKLGEGLCGPIHFSSLNAQTSLSARGDEVRQFWRNGDMKARRSAGSEAPFRVVVVFGEDDPLLKDYKHILTQTINADLMVDWAPSGIWLSNAGHYPVEERPGDIADLIVEFSSS</sequence>
<dbReference type="PRINTS" id="PR00412">
    <property type="entry name" value="EPOXHYDRLASE"/>
</dbReference>
<evidence type="ECO:0000313" key="2">
    <source>
        <dbReference type="EMBL" id="RWQ98717.1"/>
    </source>
</evidence>
<dbReference type="SUPFAM" id="SSF53474">
    <property type="entry name" value="alpha/beta-Hydrolases"/>
    <property type="match status" value="1"/>
</dbReference>
<dbReference type="GeneID" id="39599389"/>
<evidence type="ECO:0000313" key="3">
    <source>
        <dbReference type="Proteomes" id="UP000283841"/>
    </source>
</evidence>
<dbReference type="RefSeq" id="XP_028488362.1">
    <property type="nucleotide sequence ID" value="XM_028630112.1"/>
</dbReference>
<dbReference type="EMBL" id="RCNU01000002">
    <property type="protein sequence ID" value="RWQ98717.1"/>
    <property type="molecule type" value="Genomic_DNA"/>
</dbReference>
<name>A0A443I3W2_BYSSP</name>
<evidence type="ECO:0000259" key="1">
    <source>
        <dbReference type="Pfam" id="PF00561"/>
    </source>
</evidence>
<keyword evidence="3" id="KW-1185">Reference proteome</keyword>
<protein>
    <submittedName>
        <fullName evidence="2">Haloalkane dehalogenase family protein</fullName>
    </submittedName>
</protein>
<dbReference type="PANTHER" id="PTHR43689">
    <property type="entry name" value="HYDROLASE"/>
    <property type="match status" value="1"/>
</dbReference>
<dbReference type="VEuPathDB" id="FungiDB:C8Q69DRAFT_459888"/>
<dbReference type="Pfam" id="PF00561">
    <property type="entry name" value="Abhydrolase_1"/>
    <property type="match status" value="1"/>
</dbReference>
<dbReference type="PANTHER" id="PTHR43689:SF28">
    <property type="entry name" value="HALOALKANE DEHALOGENASE FAMILY PROTEIN (AFU_ORTHOLOGUE AFUA_8G01700)"/>
    <property type="match status" value="1"/>
</dbReference>
<dbReference type="AlphaFoldDB" id="A0A443I3W2"/>